<keyword evidence="2" id="KW-1185">Reference proteome</keyword>
<dbReference type="Proteomes" id="UP000037069">
    <property type="component" value="Unassembled WGS sequence"/>
</dbReference>
<dbReference type="AlphaFoldDB" id="A0A0L0CN67"/>
<dbReference type="EMBL" id="JRES01000149">
    <property type="protein sequence ID" value="KNC33788.1"/>
    <property type="molecule type" value="Genomic_DNA"/>
</dbReference>
<name>A0A0L0CN67_LUCCU</name>
<gene>
    <name evidence="1" type="ORF">FF38_01761</name>
</gene>
<comment type="caution">
    <text evidence="1">The sequence shown here is derived from an EMBL/GenBank/DDBJ whole genome shotgun (WGS) entry which is preliminary data.</text>
</comment>
<evidence type="ECO:0000313" key="2">
    <source>
        <dbReference type="Proteomes" id="UP000037069"/>
    </source>
</evidence>
<evidence type="ECO:0000313" key="1">
    <source>
        <dbReference type="EMBL" id="KNC33788.1"/>
    </source>
</evidence>
<proteinExistence type="predicted"/>
<protein>
    <submittedName>
        <fullName evidence="1">Uncharacterized protein</fullName>
    </submittedName>
</protein>
<sequence>MLFLRWVSRHDIEASVCFCIAGMWNGRRRVCMRLNIPLLTMTCFGGLNGVSICLVDKIFAPLGFSVTAVTGTIGGCTITELLAEESTVSSVTHICGSKLKAARCAVMYFDPMVVYASREAMQGVFYVWFSHSRIQDKQHQSEGSLYAGSRYNVKIVNSVTNL</sequence>
<organism evidence="1 2">
    <name type="scientific">Lucilia cuprina</name>
    <name type="common">Green bottle fly</name>
    <name type="synonym">Australian sheep blowfly</name>
    <dbReference type="NCBI Taxonomy" id="7375"/>
    <lineage>
        <taxon>Eukaryota</taxon>
        <taxon>Metazoa</taxon>
        <taxon>Ecdysozoa</taxon>
        <taxon>Arthropoda</taxon>
        <taxon>Hexapoda</taxon>
        <taxon>Insecta</taxon>
        <taxon>Pterygota</taxon>
        <taxon>Neoptera</taxon>
        <taxon>Endopterygota</taxon>
        <taxon>Diptera</taxon>
        <taxon>Brachycera</taxon>
        <taxon>Muscomorpha</taxon>
        <taxon>Oestroidea</taxon>
        <taxon>Calliphoridae</taxon>
        <taxon>Luciliinae</taxon>
        <taxon>Lucilia</taxon>
    </lineage>
</organism>
<reference evidence="1 2" key="1">
    <citation type="journal article" date="2015" name="Nat. Commun.">
        <title>Lucilia cuprina genome unlocks parasitic fly biology to underpin future interventions.</title>
        <authorList>
            <person name="Anstead C.A."/>
            <person name="Korhonen P.K."/>
            <person name="Young N.D."/>
            <person name="Hall R.S."/>
            <person name="Jex A.R."/>
            <person name="Murali S.C."/>
            <person name="Hughes D.S."/>
            <person name="Lee S.F."/>
            <person name="Perry T."/>
            <person name="Stroehlein A.J."/>
            <person name="Ansell B.R."/>
            <person name="Breugelmans B."/>
            <person name="Hofmann A."/>
            <person name="Qu J."/>
            <person name="Dugan S."/>
            <person name="Lee S.L."/>
            <person name="Chao H."/>
            <person name="Dinh H."/>
            <person name="Han Y."/>
            <person name="Doddapaneni H.V."/>
            <person name="Worley K.C."/>
            <person name="Muzny D.M."/>
            <person name="Ioannidis P."/>
            <person name="Waterhouse R.M."/>
            <person name="Zdobnov E.M."/>
            <person name="James P.J."/>
            <person name="Bagnall N.H."/>
            <person name="Kotze A.C."/>
            <person name="Gibbs R.A."/>
            <person name="Richards S."/>
            <person name="Batterham P."/>
            <person name="Gasser R.B."/>
        </authorList>
    </citation>
    <scope>NUCLEOTIDE SEQUENCE [LARGE SCALE GENOMIC DNA]</scope>
    <source>
        <strain evidence="1 2">LS</strain>
        <tissue evidence="1">Full body</tissue>
    </source>
</reference>
<accession>A0A0L0CN67</accession>